<keyword evidence="3" id="KW-1185">Reference proteome</keyword>
<evidence type="ECO:0000313" key="3">
    <source>
        <dbReference type="Proteomes" id="UP000271098"/>
    </source>
</evidence>
<gene>
    <name evidence="2" type="ORF">GPUH_LOCUS12318</name>
</gene>
<dbReference type="GO" id="GO:0005793">
    <property type="term" value="C:endoplasmic reticulum-Golgi intermediate compartment"/>
    <property type="evidence" value="ECO:0007669"/>
    <property type="project" value="TreeGrafter"/>
</dbReference>
<dbReference type="InterPro" id="IPR052643">
    <property type="entry name" value="ERP44"/>
</dbReference>
<dbReference type="GO" id="GO:0005789">
    <property type="term" value="C:endoplasmic reticulum membrane"/>
    <property type="evidence" value="ECO:0007669"/>
    <property type="project" value="TreeGrafter"/>
</dbReference>
<name>A0A183DUC7_9BILA</name>
<dbReference type="OrthoDB" id="294696at2759"/>
<dbReference type="Proteomes" id="UP000271098">
    <property type="component" value="Unassembled WGS sequence"/>
</dbReference>
<evidence type="ECO:0000313" key="4">
    <source>
        <dbReference type="WBParaSite" id="GPUH_0001233201-mRNA-1"/>
    </source>
</evidence>
<dbReference type="SUPFAM" id="SSF52833">
    <property type="entry name" value="Thioredoxin-like"/>
    <property type="match status" value="2"/>
</dbReference>
<organism evidence="4">
    <name type="scientific">Gongylonema pulchrum</name>
    <dbReference type="NCBI Taxonomy" id="637853"/>
    <lineage>
        <taxon>Eukaryota</taxon>
        <taxon>Metazoa</taxon>
        <taxon>Ecdysozoa</taxon>
        <taxon>Nematoda</taxon>
        <taxon>Chromadorea</taxon>
        <taxon>Rhabditida</taxon>
        <taxon>Spirurina</taxon>
        <taxon>Spiruromorpha</taxon>
        <taxon>Spiruroidea</taxon>
        <taxon>Gongylonematidae</taxon>
        <taxon>Gongylonema</taxon>
    </lineage>
</organism>
<evidence type="ECO:0000313" key="2">
    <source>
        <dbReference type="EMBL" id="VDN20252.1"/>
    </source>
</evidence>
<dbReference type="Pfam" id="PF13848">
    <property type="entry name" value="Thioredoxin_6"/>
    <property type="match status" value="2"/>
</dbReference>
<evidence type="ECO:0000256" key="1">
    <source>
        <dbReference type="SAM" id="MobiDB-lite"/>
    </source>
</evidence>
<reference evidence="4" key="1">
    <citation type="submission" date="2016-06" db="UniProtKB">
        <authorList>
            <consortium name="WormBaseParasite"/>
        </authorList>
    </citation>
    <scope>IDENTIFICATION</scope>
</reference>
<dbReference type="Gene3D" id="3.40.30.10">
    <property type="entry name" value="Glutaredoxin"/>
    <property type="match status" value="3"/>
</dbReference>
<proteinExistence type="predicted"/>
<dbReference type="AlphaFoldDB" id="A0A183DUC7"/>
<dbReference type="PANTHER" id="PTHR46295">
    <property type="entry name" value="ENDOPLASMIC RETICULUM RESIDENT PROTEIN 44"/>
    <property type="match status" value="1"/>
</dbReference>
<dbReference type="InterPro" id="IPR036249">
    <property type="entry name" value="Thioredoxin-like_sf"/>
</dbReference>
<protein>
    <submittedName>
        <fullName evidence="4">Thioredoxin domain-containing protein</fullName>
    </submittedName>
</protein>
<reference evidence="2 3" key="2">
    <citation type="submission" date="2018-11" db="EMBL/GenBank/DDBJ databases">
        <authorList>
            <consortium name="Pathogen Informatics"/>
        </authorList>
    </citation>
    <scope>NUCLEOTIDE SEQUENCE [LARGE SCALE GENOMIC DNA]</scope>
</reference>
<feature type="compositionally biased region" description="Low complexity" evidence="1">
    <location>
        <begin position="307"/>
        <end position="317"/>
    </location>
</feature>
<accession>A0A183DUC7</accession>
<dbReference type="PANTHER" id="PTHR46295:SF4">
    <property type="entry name" value="ENDOPLASMIC RETICULUM RESIDENT PROTEIN 44.2"/>
    <property type="match status" value="1"/>
</dbReference>
<dbReference type="EMBL" id="UYRT01079222">
    <property type="protein sequence ID" value="VDN20252.1"/>
    <property type="molecule type" value="Genomic_DNA"/>
</dbReference>
<dbReference type="GO" id="GO:0006457">
    <property type="term" value="P:protein folding"/>
    <property type="evidence" value="ECO:0007669"/>
    <property type="project" value="TreeGrafter"/>
</dbReference>
<dbReference type="WBParaSite" id="GPUH_0001233201-mRNA-1">
    <property type="protein sequence ID" value="GPUH_0001233201-mRNA-1"/>
    <property type="gene ID" value="GPUH_0001233201"/>
</dbReference>
<sequence>MFLYFRSTRSVEALTTFVKQQLASSIKSFGNKEELEQKIDKSKRNIIAYFASKDTNEFQNFQKVAAILREDCAFWVSTDSGVNSVEENVMNFRDPDTEDEQRFTGRFSDYDYLKQWLTDKCIPLVREVTFENVEELTEEGLPFLLFFRNPKDKEGDKKFTELVRISYRVKRNFSSVISDMDNLYELVAVFSWMAFGKYLQVMRELYDQKSAVNALLADGHKFAHPLKHLGKTAQDLPVLAIDSFQHMFLFDNMEELHVPGKLRQFVLDLHSGKLHKDFHENLDQKVMDLQKLALERPEIFAEDDAKPPAAVPQAAPPSSVFKELKPSENRYSLLRKTEL</sequence>
<dbReference type="GO" id="GO:0003756">
    <property type="term" value="F:protein disulfide isomerase activity"/>
    <property type="evidence" value="ECO:0007669"/>
    <property type="project" value="TreeGrafter"/>
</dbReference>
<feature type="region of interest" description="Disordered" evidence="1">
    <location>
        <begin position="303"/>
        <end position="322"/>
    </location>
</feature>